<evidence type="ECO:0000256" key="5">
    <source>
        <dbReference type="ARBA" id="ARBA00022605"/>
    </source>
</evidence>
<dbReference type="EC" id="1.4.7.1" evidence="18"/>
<evidence type="ECO:0000313" key="18">
    <source>
        <dbReference type="EMBL" id="CUN08636.1"/>
    </source>
</evidence>
<dbReference type="InterPro" id="IPR006982">
    <property type="entry name" value="Glu_synth_centr_N"/>
</dbReference>
<dbReference type="InterPro" id="IPR002932">
    <property type="entry name" value="Glu_synthdom"/>
</dbReference>
<comment type="cofactor">
    <cofactor evidence="3">
        <name>FAD</name>
        <dbReference type="ChEBI" id="CHEBI:57692"/>
    </cofactor>
</comment>
<keyword evidence="7" id="KW-0288">FMN</keyword>
<dbReference type="GO" id="GO:0016041">
    <property type="term" value="F:glutamate synthase (ferredoxin) activity"/>
    <property type="evidence" value="ECO:0007669"/>
    <property type="project" value="UniProtKB-EC"/>
</dbReference>
<dbReference type="Gene3D" id="3.20.20.70">
    <property type="entry name" value="Aldolase class I"/>
    <property type="match status" value="2"/>
</dbReference>
<evidence type="ECO:0000256" key="7">
    <source>
        <dbReference type="ARBA" id="ARBA00022643"/>
    </source>
</evidence>
<dbReference type="PROSITE" id="PS51278">
    <property type="entry name" value="GATASE_TYPE_2"/>
    <property type="match status" value="1"/>
</dbReference>
<dbReference type="InterPro" id="IPR036485">
    <property type="entry name" value="Glu_synth_asu_C_sf"/>
</dbReference>
<dbReference type="InterPro" id="IPR002489">
    <property type="entry name" value="Glu_synth_asu_C"/>
</dbReference>
<dbReference type="InterPro" id="IPR013785">
    <property type="entry name" value="Aldolase_TIM"/>
</dbReference>
<dbReference type="EMBL" id="WWSH01000003">
    <property type="protein sequence ID" value="MZK09672.1"/>
    <property type="molecule type" value="Genomic_DNA"/>
</dbReference>
<dbReference type="Pfam" id="PF00310">
    <property type="entry name" value="GATase_2"/>
    <property type="match status" value="1"/>
</dbReference>
<dbReference type="GO" id="GO:0006537">
    <property type="term" value="P:glutamate biosynthetic process"/>
    <property type="evidence" value="ECO:0007669"/>
    <property type="project" value="UniProtKB-KW"/>
</dbReference>
<evidence type="ECO:0000256" key="13">
    <source>
        <dbReference type="ARBA" id="ARBA00023014"/>
    </source>
</evidence>
<dbReference type="Gene3D" id="2.160.20.60">
    <property type="entry name" value="Glutamate synthase, alpha subunit, C-terminal domain"/>
    <property type="match status" value="1"/>
</dbReference>
<dbReference type="FunFam" id="3.20.20.70:FF:000031">
    <property type="entry name" value="Glutamate synthase 1 [NADH]"/>
    <property type="match status" value="1"/>
</dbReference>
<keyword evidence="11 18" id="KW-0560">Oxidoreductase</keyword>
<evidence type="ECO:0000256" key="12">
    <source>
        <dbReference type="ARBA" id="ARBA00023004"/>
    </source>
</evidence>
<dbReference type="InterPro" id="IPR029055">
    <property type="entry name" value="Ntn_hydrolases_N"/>
</dbReference>
<dbReference type="PANTHER" id="PTHR11938:SF133">
    <property type="entry name" value="GLUTAMATE SYNTHASE (NADH)"/>
    <property type="match status" value="1"/>
</dbReference>
<dbReference type="GO" id="GO:0046872">
    <property type="term" value="F:metal ion binding"/>
    <property type="evidence" value="ECO:0007669"/>
    <property type="project" value="UniProtKB-KW"/>
</dbReference>
<dbReference type="Pfam" id="PF01645">
    <property type="entry name" value="Glu_synthase"/>
    <property type="match status" value="1"/>
</dbReference>
<comment type="cofactor">
    <cofactor evidence="2">
        <name>[3Fe-4S] cluster</name>
        <dbReference type="ChEBI" id="CHEBI:21137"/>
    </cofactor>
</comment>
<comment type="similarity">
    <text evidence="4">Belongs to the glutamate synthase family.</text>
</comment>
<evidence type="ECO:0000259" key="17">
    <source>
        <dbReference type="PROSITE" id="PS51278"/>
    </source>
</evidence>
<dbReference type="InterPro" id="IPR017932">
    <property type="entry name" value="GATase_2_dom"/>
</dbReference>
<evidence type="ECO:0000256" key="3">
    <source>
        <dbReference type="ARBA" id="ARBA00001974"/>
    </source>
</evidence>
<dbReference type="GO" id="GO:0051538">
    <property type="term" value="F:3 iron, 4 sulfur cluster binding"/>
    <property type="evidence" value="ECO:0007669"/>
    <property type="project" value="UniProtKB-KW"/>
</dbReference>
<dbReference type="EMBL" id="CYXO01000010">
    <property type="protein sequence ID" value="CUN08636.1"/>
    <property type="molecule type" value="Genomic_DNA"/>
</dbReference>
<dbReference type="FunFam" id="3.60.20.10:FF:000001">
    <property type="entry name" value="Glutamate synthase, large subunit"/>
    <property type="match status" value="1"/>
</dbReference>
<keyword evidence="10" id="KW-0315">Glutamine amidotransferase</keyword>
<organism evidence="18 20">
    <name type="scientific">Dorea longicatena</name>
    <dbReference type="NCBI Taxonomy" id="88431"/>
    <lineage>
        <taxon>Bacteria</taxon>
        <taxon>Bacillati</taxon>
        <taxon>Bacillota</taxon>
        <taxon>Clostridia</taxon>
        <taxon>Lachnospirales</taxon>
        <taxon>Lachnospiraceae</taxon>
        <taxon>Dorea</taxon>
    </lineage>
</organism>
<evidence type="ECO:0000313" key="19">
    <source>
        <dbReference type="EMBL" id="MZK09672.1"/>
    </source>
</evidence>
<dbReference type="Pfam" id="PF04898">
    <property type="entry name" value="Glu_syn_central"/>
    <property type="match status" value="1"/>
</dbReference>
<gene>
    <name evidence="18" type="primary">gltB</name>
    <name evidence="18" type="ORF">ERS852573_01863</name>
    <name evidence="19" type="ORF">GT576_04835</name>
</gene>
<dbReference type="CDD" id="cd00713">
    <property type="entry name" value="GltS"/>
    <property type="match status" value="1"/>
</dbReference>
<keyword evidence="5" id="KW-0028">Amino-acid biosynthesis</keyword>
<accession>A0A173U2R4</accession>
<dbReference type="CDD" id="cd02808">
    <property type="entry name" value="GltS_FMN"/>
    <property type="match status" value="1"/>
</dbReference>
<evidence type="ECO:0000256" key="8">
    <source>
        <dbReference type="ARBA" id="ARBA00022723"/>
    </source>
</evidence>
<sequence length="1511" mass="167743">MKEGNVVQHHGLYRSEFEHDNCGIGAIVNIKGQKSHDTVANALKIVENLEHRAGKDAEGKTGDGVGILLQVSHRFFSKVCKPLGIFLGSERDYGVGMFFFPQDELKRNQAKKIFEVIVKKEGMNFLGWREVPVKADVLGSRAVECMPCIMQGFIERPKKVQQGIDFDRKLYIVRRVFEQSADDTYVASLSSRTIAYKGMFLVDQLRLFFPDLQDPDYDSAIALVHSRFSTNTNPSWERAHPNRFIVHNGEINTIRGNTDKMRAREENMESECMKGKLHEVLPAVNTSGSDSAMLDNAIEFMVMSGMDLPLAVMIAIPEPWANNRNLSQKKKDFYQYYATMMEPWDGPASILFSDGDCMGAVLDRNGLRPSRYYITDDDTLILSSEVGVLDIPPEKIVVKERLHPGKMLLVDIKKGKVIDDEELKETYASRQPYGEWLDNNLIELKDLKIPNQKVPSYTAEECRRLQKAFGYSYEEVKTSILNMAKNGAEGTAAMGIDAPLAVLSDMHQNLFGYFKQRFAQVTNPPIDAIREKIVTSTTVYIGEDGNLLEEKAENCKMLKVNNPILTETDLLKIKNMKEDGFKVAEIPTIYYKNSSLEKAIDYLFIEVDRAIREGANILILSDRGVDEYHVAMPSLLVLSGLQQHLVRTKKRTSVGIVLETGEPREVHHFATLIGYGACAINPYLAHESIKQLIDTDMLQKDYYAAVDDYNNAVLGGIIKIASKMGISTIQSYQGAKIFEAIGLKQEFIDKYFTDTVSRIGGIGIEEIAADYIARHSQAFDPLGLEVDMTLNSVGQHKLKSGGERHLYNPQTIHMLQESTRRGDYDMFKQYTDMVNAEGEHINIRGQLEFNYPKKGIPIEEVESVDEIVKRFKTGAMSYGSISKEAHETLAIAMNQLHGKSNSGEGGEEIERLDTNRCSAIKQVASGRFGVTSRYLVSAQEIQIKMAQGAKPGEGGHLPGGKVYPWIAKTRHSTPGVSLISPPPHHDIYSIEDLAQLIYDCKNANKDARITVKLVSEAGVGTVAAGVAKAGAGLILISGYDGGTGAAPRSSIHNAGLPWELGLAETHQTLIQNGLRERVRIETDGKLMSGRDVAIAAILGAEEFGFATAPLVTMGCVMMRVCNLDTCPVGVATQNPELRKRFRGKPEYVVNFMRFIAQELREYMAKFGVRTLDELVGRTDLLKVKDVPTSERASTLNLEQILDNPYEGTKTPMTFNPKKVFDFELEKTLDEKVLVKELLPAVEKKQKRSIEIDVTNTNRTFGTIFGSEITRRYPEGLDEDSYVVHCKGAGGQSFGAFIPKGLTLELTGDSNDYFGKGLSGGKLVVYPPKGIRYKAEENIIIGNVALYGATSGKVFINGVAGERFAVRNSGATAVVEGVGDHGCEYMTGGRVAVLGGTGKNFAAGMSGGVAYVLDMENDLYTRVNKEMVHIEHVTTKMDVGELKSMIEEHVANTNSELGKKILDNFTEYLPKFKKIIPIDYERMLTTILQMEEQGMSSEQAKTEAFYAIKEGR</sequence>
<evidence type="ECO:0000313" key="21">
    <source>
        <dbReference type="Proteomes" id="UP000449249"/>
    </source>
</evidence>
<dbReference type="SUPFAM" id="SSF69336">
    <property type="entry name" value="Alpha subunit of glutamate synthase, C-terminal domain"/>
    <property type="match status" value="1"/>
</dbReference>
<dbReference type="EC" id="1.4.1.13" evidence="19"/>
<dbReference type="RefSeq" id="WP_055214493.1">
    <property type="nucleotide sequence ID" value="NZ_CAXSPU010000004.1"/>
</dbReference>
<keyword evidence="14" id="KW-0314">Glutamate biosynthesis</keyword>
<evidence type="ECO:0000256" key="11">
    <source>
        <dbReference type="ARBA" id="ARBA00023002"/>
    </source>
</evidence>
<evidence type="ECO:0000256" key="15">
    <source>
        <dbReference type="ARBA" id="ARBA00023291"/>
    </source>
</evidence>
<dbReference type="OrthoDB" id="9758182at2"/>
<protein>
    <submittedName>
        <fullName evidence="18">Ferredoxin-dependent glutamate synthase 1</fullName>
        <ecNumber evidence="18">1.4.7.1</ecNumber>
    </submittedName>
    <submittedName>
        <fullName evidence="19">Glutamate synthase large subunit</fullName>
        <ecNumber evidence="19">1.4.1.13</ecNumber>
    </submittedName>
</protein>
<keyword evidence="15" id="KW-0003">3Fe-4S</keyword>
<evidence type="ECO:0000256" key="9">
    <source>
        <dbReference type="ARBA" id="ARBA00022827"/>
    </source>
</evidence>
<keyword evidence="13" id="KW-0411">Iron-sulfur</keyword>
<feature type="domain" description="Glutamine amidotransferase type-2" evidence="17">
    <location>
        <begin position="22"/>
        <end position="413"/>
    </location>
</feature>
<dbReference type="NCBIfam" id="NF008730">
    <property type="entry name" value="PRK11750.1"/>
    <property type="match status" value="1"/>
</dbReference>
<dbReference type="PANTHER" id="PTHR11938">
    <property type="entry name" value="FAD NADPH DEHYDROGENASE/OXIDOREDUCTASE"/>
    <property type="match status" value="1"/>
</dbReference>
<comment type="pathway">
    <text evidence="16">Amino-acid biosynthesis.</text>
</comment>
<evidence type="ECO:0000313" key="20">
    <source>
        <dbReference type="Proteomes" id="UP000095597"/>
    </source>
</evidence>
<evidence type="ECO:0000256" key="2">
    <source>
        <dbReference type="ARBA" id="ARBA00001927"/>
    </source>
</evidence>
<dbReference type="GO" id="GO:0019676">
    <property type="term" value="P:ammonia assimilation cycle"/>
    <property type="evidence" value="ECO:0007669"/>
    <property type="project" value="TreeGrafter"/>
</dbReference>
<reference evidence="18 20" key="1">
    <citation type="submission" date="2015-09" db="EMBL/GenBank/DDBJ databases">
        <authorList>
            <consortium name="Pathogen Informatics"/>
        </authorList>
    </citation>
    <scope>NUCLEOTIDE SEQUENCE [LARGE SCALE GENOMIC DNA]</scope>
    <source>
        <strain evidence="18 20">2789STDY5834961</strain>
    </source>
</reference>
<evidence type="ECO:0000256" key="16">
    <source>
        <dbReference type="ARBA" id="ARBA00029440"/>
    </source>
</evidence>
<dbReference type="Proteomes" id="UP000095597">
    <property type="component" value="Unassembled WGS sequence"/>
</dbReference>
<evidence type="ECO:0000256" key="1">
    <source>
        <dbReference type="ARBA" id="ARBA00001917"/>
    </source>
</evidence>
<keyword evidence="12" id="KW-0408">Iron</keyword>
<name>A0A173U2R4_9FIRM</name>
<dbReference type="SUPFAM" id="SSF56235">
    <property type="entry name" value="N-terminal nucleophile aminohydrolases (Ntn hydrolases)"/>
    <property type="match status" value="1"/>
</dbReference>
<dbReference type="FunFam" id="2.160.20.60:FF:000001">
    <property type="entry name" value="Glutamate synthase, large subunit"/>
    <property type="match status" value="1"/>
</dbReference>
<dbReference type="Gene3D" id="3.60.20.10">
    <property type="entry name" value="Glutamine Phosphoribosylpyrophosphate, subunit 1, domain 1"/>
    <property type="match status" value="1"/>
</dbReference>
<dbReference type="Proteomes" id="UP000449249">
    <property type="component" value="Unassembled WGS sequence"/>
</dbReference>
<evidence type="ECO:0000256" key="10">
    <source>
        <dbReference type="ARBA" id="ARBA00022962"/>
    </source>
</evidence>
<dbReference type="Pfam" id="PF01493">
    <property type="entry name" value="GXGXG"/>
    <property type="match status" value="1"/>
</dbReference>
<evidence type="ECO:0000256" key="4">
    <source>
        <dbReference type="ARBA" id="ARBA00009716"/>
    </source>
</evidence>
<comment type="cofactor">
    <cofactor evidence="1">
        <name>FMN</name>
        <dbReference type="ChEBI" id="CHEBI:58210"/>
    </cofactor>
</comment>
<dbReference type="CDD" id="cd00982">
    <property type="entry name" value="gltB_C"/>
    <property type="match status" value="1"/>
</dbReference>
<keyword evidence="8" id="KW-0479">Metal-binding</keyword>
<evidence type="ECO:0000256" key="14">
    <source>
        <dbReference type="ARBA" id="ARBA00023164"/>
    </source>
</evidence>
<dbReference type="InterPro" id="IPR050711">
    <property type="entry name" value="ET-N_metabolism_enzyme"/>
</dbReference>
<dbReference type="GO" id="GO:0004355">
    <property type="term" value="F:glutamate synthase (NADPH) activity"/>
    <property type="evidence" value="ECO:0007669"/>
    <property type="project" value="UniProtKB-EC"/>
</dbReference>
<proteinExistence type="inferred from homology"/>
<evidence type="ECO:0000256" key="6">
    <source>
        <dbReference type="ARBA" id="ARBA00022630"/>
    </source>
</evidence>
<reference evidence="19 21" key="2">
    <citation type="journal article" date="2019" name="Nat. Med.">
        <title>A library of human gut bacterial isolates paired with longitudinal multiomics data enables mechanistic microbiome research.</title>
        <authorList>
            <person name="Poyet M."/>
            <person name="Groussin M."/>
            <person name="Gibbons S.M."/>
            <person name="Avila-Pacheco J."/>
            <person name="Jiang X."/>
            <person name="Kearney S.M."/>
            <person name="Perrotta A.R."/>
            <person name="Berdy B."/>
            <person name="Zhao S."/>
            <person name="Lieberman T.D."/>
            <person name="Swanson P.K."/>
            <person name="Smith M."/>
            <person name="Roesemann S."/>
            <person name="Alexander J.E."/>
            <person name="Rich S.A."/>
            <person name="Livny J."/>
            <person name="Vlamakis H."/>
            <person name="Clish C."/>
            <person name="Bullock K."/>
            <person name="Deik A."/>
            <person name="Scott J."/>
            <person name="Pierce K.A."/>
            <person name="Xavier R.J."/>
            <person name="Alm E.J."/>
        </authorList>
    </citation>
    <scope>NUCLEOTIDE SEQUENCE [LARGE SCALE GENOMIC DNA]</scope>
    <source>
        <strain evidence="19 21">BIOML-A1</strain>
    </source>
</reference>
<keyword evidence="6" id="KW-0285">Flavoprotein</keyword>
<keyword evidence="9" id="KW-0274">FAD</keyword>
<dbReference type="SUPFAM" id="SSF51395">
    <property type="entry name" value="FMN-linked oxidoreductases"/>
    <property type="match status" value="1"/>
</dbReference>